<accession>F4PPI9</accession>
<dbReference type="InterPro" id="IPR002110">
    <property type="entry name" value="Ankyrin_rpt"/>
</dbReference>
<dbReference type="Gene3D" id="1.25.40.20">
    <property type="entry name" value="Ankyrin repeat-containing domain"/>
    <property type="match status" value="1"/>
</dbReference>
<dbReference type="AlphaFoldDB" id="F4PPI9"/>
<organism evidence="1 2">
    <name type="scientific">Cavenderia fasciculata</name>
    <name type="common">Slime mold</name>
    <name type="synonym">Dictyostelium fasciculatum</name>
    <dbReference type="NCBI Taxonomy" id="261658"/>
    <lineage>
        <taxon>Eukaryota</taxon>
        <taxon>Amoebozoa</taxon>
        <taxon>Evosea</taxon>
        <taxon>Eumycetozoa</taxon>
        <taxon>Dictyostelia</taxon>
        <taxon>Acytosteliales</taxon>
        <taxon>Cavenderiaceae</taxon>
        <taxon>Cavenderia</taxon>
    </lineage>
</organism>
<protein>
    <recommendedName>
        <fullName evidence="3">Ankyrin repeat-containing protein</fullName>
    </recommendedName>
</protein>
<dbReference type="InterPro" id="IPR052050">
    <property type="entry name" value="SecEffector_AnkRepeat"/>
</dbReference>
<reference evidence="2" key="1">
    <citation type="journal article" date="2011" name="Genome Res.">
        <title>Phylogeny-wide analysis of social amoeba genomes highlights ancient origins for complex intercellular communication.</title>
        <authorList>
            <person name="Heidel A.J."/>
            <person name="Lawal H.M."/>
            <person name="Felder M."/>
            <person name="Schilde C."/>
            <person name="Helps N.R."/>
            <person name="Tunggal B."/>
            <person name="Rivero F."/>
            <person name="John U."/>
            <person name="Schleicher M."/>
            <person name="Eichinger L."/>
            <person name="Platzer M."/>
            <person name="Noegel A.A."/>
            <person name="Schaap P."/>
            <person name="Gloeckner G."/>
        </authorList>
    </citation>
    <scope>NUCLEOTIDE SEQUENCE [LARGE SCALE GENOMIC DNA]</scope>
    <source>
        <strain evidence="2">SH3</strain>
    </source>
</reference>
<sequence length="282" mass="32883">MTLATTTTTFTFHCIFRSIYIRQLIFNQIGDISNRLYPKDKSYDGSQRSLQGRDIIKLPLLEMISKFGLPWHFVCHYLPKDRDQVLLKRRRRVISQYCCHHNATLDTLEHLVEWSPDVGFDWMYLKYINNQELLEYLVKSCPTQEKYNFFKKAMEVACTNGYLSTVKLITCSLIKGAPSSQVDHQAMDIACRKGFIDIVKYLHYNAQKRFLHFNRSEGATTNAMDWAAENGQYEVVKYLQEHRSEGATTKAMDEAARNGHYEIVKYLSEHHSQSEGAINKRE</sequence>
<dbReference type="SUPFAM" id="SSF140860">
    <property type="entry name" value="Pseudo ankyrin repeat-like"/>
    <property type="match status" value="1"/>
</dbReference>
<gene>
    <name evidence="1" type="ORF">DFA_04420</name>
</gene>
<dbReference type="EMBL" id="GL883009">
    <property type="protein sequence ID" value="EGG22302.1"/>
    <property type="molecule type" value="Genomic_DNA"/>
</dbReference>
<dbReference type="InterPro" id="IPR036770">
    <property type="entry name" value="Ankyrin_rpt-contain_sf"/>
</dbReference>
<evidence type="ECO:0000313" key="2">
    <source>
        <dbReference type="Proteomes" id="UP000007797"/>
    </source>
</evidence>
<name>F4PPI9_CACFS</name>
<dbReference type="Proteomes" id="UP000007797">
    <property type="component" value="Unassembled WGS sequence"/>
</dbReference>
<keyword evidence="2" id="KW-1185">Reference proteome</keyword>
<dbReference type="OrthoDB" id="76098at2759"/>
<dbReference type="RefSeq" id="XP_004360153.1">
    <property type="nucleotide sequence ID" value="XM_004360096.1"/>
</dbReference>
<dbReference type="KEGG" id="dfa:DFA_04420"/>
<evidence type="ECO:0008006" key="3">
    <source>
        <dbReference type="Google" id="ProtNLM"/>
    </source>
</evidence>
<dbReference type="PANTHER" id="PTHR46586">
    <property type="entry name" value="ANKYRIN REPEAT-CONTAINING PROTEIN"/>
    <property type="match status" value="1"/>
</dbReference>
<evidence type="ECO:0000313" key="1">
    <source>
        <dbReference type="EMBL" id="EGG22302.1"/>
    </source>
</evidence>
<proteinExistence type="predicted"/>
<dbReference type="PANTHER" id="PTHR46586:SF3">
    <property type="entry name" value="ANKYRIN REPEAT-CONTAINING PROTEIN"/>
    <property type="match status" value="1"/>
</dbReference>
<dbReference type="Pfam" id="PF12796">
    <property type="entry name" value="Ank_2"/>
    <property type="match status" value="1"/>
</dbReference>
<dbReference type="GeneID" id="14874249"/>